<dbReference type="OrthoDB" id="286822at2"/>
<protein>
    <recommendedName>
        <fullName evidence="4">Tetratricopeptide repeat protein</fullName>
    </recommendedName>
</protein>
<keyword evidence="1" id="KW-0472">Membrane</keyword>
<name>A0A2Z3H770_9BACT</name>
<organism evidence="2 3">
    <name type="scientific">Gemmata obscuriglobus</name>
    <dbReference type="NCBI Taxonomy" id="114"/>
    <lineage>
        <taxon>Bacteria</taxon>
        <taxon>Pseudomonadati</taxon>
        <taxon>Planctomycetota</taxon>
        <taxon>Planctomycetia</taxon>
        <taxon>Gemmatales</taxon>
        <taxon>Gemmataceae</taxon>
        <taxon>Gemmata</taxon>
    </lineage>
</organism>
<keyword evidence="3" id="KW-1185">Reference proteome</keyword>
<keyword evidence="1" id="KW-0812">Transmembrane</keyword>
<proteinExistence type="predicted"/>
<keyword evidence="1" id="KW-1133">Transmembrane helix</keyword>
<sequence length="302" mass="32853">MGGATLMALMFVGLVVACTVYSAGWWLWCLVRPFAVRYRLLTPTRDDVITRAWGAERAGQWDDALVAYEAVLRDRPGDEDAEARRAALVQRRPELLPQAEQAQRERLAGLDPLDVLDCVQPNHTNRKLLLFTVACCRCACCTPGDDSDTLLVETEARAEQPHASLGPVAKSAIDAHGVHQFASSQAEARVALIMASVFPWAGAHAALRLAQAVRSREECARLVECVFGLRGRTAALAPQWLTGTVVAIAADMYESRDFSAMPILADALQDAGCDRADILNHCRGPGPHVRGCWVVDLVLNKG</sequence>
<accession>A0A2Z3H770</accession>
<evidence type="ECO:0000313" key="3">
    <source>
        <dbReference type="Proteomes" id="UP000245802"/>
    </source>
</evidence>
<feature type="transmembrane region" description="Helical" evidence="1">
    <location>
        <begin position="6"/>
        <end position="31"/>
    </location>
</feature>
<dbReference type="Proteomes" id="UP000245802">
    <property type="component" value="Chromosome"/>
</dbReference>
<evidence type="ECO:0000256" key="1">
    <source>
        <dbReference type="SAM" id="Phobius"/>
    </source>
</evidence>
<reference evidence="2 3" key="1">
    <citation type="submission" date="2018-01" db="EMBL/GenBank/DDBJ databases">
        <title>G. obscuriglobus.</title>
        <authorList>
            <person name="Franke J."/>
            <person name="Blomberg W."/>
            <person name="Selmecki A."/>
        </authorList>
    </citation>
    <scope>NUCLEOTIDE SEQUENCE [LARGE SCALE GENOMIC DNA]</scope>
    <source>
        <strain evidence="2 3">DSM 5831</strain>
    </source>
</reference>
<dbReference type="EMBL" id="CP025958">
    <property type="protein sequence ID" value="AWM36840.1"/>
    <property type="molecule type" value="Genomic_DNA"/>
</dbReference>
<evidence type="ECO:0000313" key="2">
    <source>
        <dbReference type="EMBL" id="AWM36840.1"/>
    </source>
</evidence>
<gene>
    <name evidence="2" type="ORF">C1280_07295</name>
</gene>
<dbReference type="AlphaFoldDB" id="A0A2Z3H770"/>
<evidence type="ECO:0008006" key="4">
    <source>
        <dbReference type="Google" id="ProtNLM"/>
    </source>
</evidence>
<dbReference type="KEGG" id="gog:C1280_07295"/>